<protein>
    <submittedName>
        <fullName evidence="1">Uncharacterized protein</fullName>
    </submittedName>
</protein>
<dbReference type="RefSeq" id="WP_264501538.1">
    <property type="nucleotide sequence ID" value="NZ_JAPDDS010000006.1"/>
</dbReference>
<keyword evidence="2" id="KW-1185">Reference proteome</keyword>
<name>A0ABT3FPS6_9BACT</name>
<proteinExistence type="predicted"/>
<evidence type="ECO:0000313" key="2">
    <source>
        <dbReference type="Proteomes" id="UP001207930"/>
    </source>
</evidence>
<dbReference type="Proteomes" id="UP001207930">
    <property type="component" value="Unassembled WGS sequence"/>
</dbReference>
<organism evidence="1 2">
    <name type="scientific">Luteolibacter flavescens</name>
    <dbReference type="NCBI Taxonomy" id="1859460"/>
    <lineage>
        <taxon>Bacteria</taxon>
        <taxon>Pseudomonadati</taxon>
        <taxon>Verrucomicrobiota</taxon>
        <taxon>Verrucomicrobiia</taxon>
        <taxon>Verrucomicrobiales</taxon>
        <taxon>Verrucomicrobiaceae</taxon>
        <taxon>Luteolibacter</taxon>
    </lineage>
</organism>
<comment type="caution">
    <text evidence="1">The sequence shown here is derived from an EMBL/GenBank/DDBJ whole genome shotgun (WGS) entry which is preliminary data.</text>
</comment>
<sequence>MPYSLATSRGPSTRPSARLGGLCSDLAAGLRQQMVYWGRDVVHPHGNLLAAQGFRKSKSPGLQTSSCYALEWEGGRIELHGACAGWFPEDGSAGFLFIRPLGRSHVWKGGTAPVPGEWPAALLDSTDFPRVLDLARPFLRWWMESEAWILDLLGPSYRDSCHRHLKRLPKGQPWLHPAVAMAWVAQLHSSGHEARRARRFTA</sequence>
<dbReference type="EMBL" id="JAPDDS010000006">
    <property type="protein sequence ID" value="MCW1885583.1"/>
    <property type="molecule type" value="Genomic_DNA"/>
</dbReference>
<evidence type="ECO:0000313" key="1">
    <source>
        <dbReference type="EMBL" id="MCW1885583.1"/>
    </source>
</evidence>
<gene>
    <name evidence="1" type="ORF">OKA04_12660</name>
</gene>
<reference evidence="1 2" key="1">
    <citation type="submission" date="2022-10" db="EMBL/GenBank/DDBJ databases">
        <title>Luteolibacter flavescens strain MCCC 1K03193, whole genome shotgun sequencing project.</title>
        <authorList>
            <person name="Zhao G."/>
            <person name="Shen L."/>
        </authorList>
    </citation>
    <scope>NUCLEOTIDE SEQUENCE [LARGE SCALE GENOMIC DNA]</scope>
    <source>
        <strain evidence="1 2">MCCC 1K03193</strain>
    </source>
</reference>
<accession>A0ABT3FPS6</accession>